<comment type="similarity">
    <text evidence="2">Belongs to the type IB topoisomerase family.</text>
</comment>
<protein>
    <recommendedName>
        <fullName evidence="3">DNA topoisomerase</fullName>
        <ecNumber evidence="3">5.6.2.1</ecNumber>
    </recommendedName>
</protein>
<keyword evidence="6 9" id="KW-0413">Isomerase</keyword>
<reference evidence="9 10" key="1">
    <citation type="journal article" date="2013" name="Genome Announc.">
        <title>Draft Genome Sequence of Cesiribacter andamanensis Strain AMV16T, Isolated from a Soil Sample from a Mud Volcano in the Andaman Islands, India.</title>
        <authorList>
            <person name="Shivaji S."/>
            <person name="Ara S."/>
            <person name="Begum Z."/>
            <person name="Srinivas T.N."/>
            <person name="Singh A."/>
            <person name="Kumar Pinnaka A."/>
        </authorList>
    </citation>
    <scope>NUCLEOTIDE SEQUENCE [LARGE SCALE GENOMIC DNA]</scope>
    <source>
        <strain evidence="9 10">AMV16</strain>
    </source>
</reference>
<feature type="domain" description="DNA topoisomerase IB N-terminal" evidence="8">
    <location>
        <begin position="40"/>
        <end position="88"/>
    </location>
</feature>
<dbReference type="Pfam" id="PF01028">
    <property type="entry name" value="Topoisom_I"/>
    <property type="match status" value="1"/>
</dbReference>
<keyword evidence="10" id="KW-1185">Reference proteome</keyword>
<dbReference type="PATRIC" id="fig|1279009.4.peg.3290"/>
<sequence length="373" mass="42945">MALKQMPKQNKKMADEQPTRQLLYVTDDAPGFLRKKWGRGHRYFDASGATIDKRTLNGRLERLRIPPMWESVWICAEPDGHLQATGYDEKGRKQYLYHPLWQEHRSRHKFDKLPEFGQALPLIRERIAKDLCKRDWPKEKVLALVVSLLDETYVRIGNQAYLKENKTYGLTTLRRKHLSLEGKKAVFCYRAKSGVQQTVSVQNPRLVRLVQQCNELPGHELFRYYEKGTTGGQSISSGDVNQYLKEISGEDFSSKNFRTWGGTVTAVERLEEAQQEVAENPRKDLLATVVKKVAERLGNTEAVCREYYIHPYILEAIESGYLSQNLNRFKISEAGPYGLKPMEQVTLKVLQKQQKEKGEAIEILTADTPSEQN</sequence>
<dbReference type="PROSITE" id="PS52038">
    <property type="entry name" value="TOPO_IB_2"/>
    <property type="match status" value="1"/>
</dbReference>
<feature type="domain" description="DNA topoisomerase I catalytic core eukaryotic-type" evidence="7">
    <location>
        <begin position="103"/>
        <end position="315"/>
    </location>
</feature>
<dbReference type="InterPro" id="IPR014711">
    <property type="entry name" value="TopoI_cat_a-hlx-sub_euk"/>
</dbReference>
<gene>
    <name evidence="9" type="ORF">ADICEAN_03244</name>
</gene>
<name>M7N2V3_9BACT</name>
<dbReference type="Proteomes" id="UP000011910">
    <property type="component" value="Unassembled WGS sequence"/>
</dbReference>
<evidence type="ECO:0000256" key="3">
    <source>
        <dbReference type="ARBA" id="ARBA00012891"/>
    </source>
</evidence>
<dbReference type="GO" id="GO:0006265">
    <property type="term" value="P:DNA topological change"/>
    <property type="evidence" value="ECO:0007669"/>
    <property type="project" value="InterPro"/>
</dbReference>
<evidence type="ECO:0000313" key="10">
    <source>
        <dbReference type="Proteomes" id="UP000011910"/>
    </source>
</evidence>
<evidence type="ECO:0000256" key="2">
    <source>
        <dbReference type="ARBA" id="ARBA00006645"/>
    </source>
</evidence>
<dbReference type="EMBL" id="AODQ01000101">
    <property type="protein sequence ID" value="EMR01622.1"/>
    <property type="molecule type" value="Genomic_DNA"/>
</dbReference>
<evidence type="ECO:0000259" key="8">
    <source>
        <dbReference type="Pfam" id="PF21338"/>
    </source>
</evidence>
<dbReference type="Gene3D" id="3.30.66.10">
    <property type="entry name" value="DNA topoisomerase I domain"/>
    <property type="match status" value="1"/>
</dbReference>
<dbReference type="InterPro" id="IPR035447">
    <property type="entry name" value="DNA_topo_I_N_sf"/>
</dbReference>
<dbReference type="InterPro" id="IPR049331">
    <property type="entry name" value="Top1B_N_bact"/>
</dbReference>
<dbReference type="Pfam" id="PF21338">
    <property type="entry name" value="Top1B_N_bact"/>
    <property type="match status" value="1"/>
</dbReference>
<dbReference type="AlphaFoldDB" id="M7N2V3"/>
<dbReference type="PRINTS" id="PR00416">
    <property type="entry name" value="EUTPISMRASEI"/>
</dbReference>
<accession>M7N2V3</accession>
<dbReference type="eggNOG" id="COG3569">
    <property type="taxonomic scope" value="Bacteria"/>
</dbReference>
<dbReference type="Gene3D" id="3.90.15.10">
    <property type="entry name" value="Topoisomerase I, Chain A, domain 3"/>
    <property type="match status" value="1"/>
</dbReference>
<comment type="catalytic activity">
    <reaction evidence="1">
        <text>ATP-independent breakage of single-stranded DNA, followed by passage and rejoining.</text>
        <dbReference type="EC" id="5.6.2.1"/>
    </reaction>
</comment>
<dbReference type="InterPro" id="IPR001631">
    <property type="entry name" value="TopoI"/>
</dbReference>
<evidence type="ECO:0000256" key="1">
    <source>
        <dbReference type="ARBA" id="ARBA00000213"/>
    </source>
</evidence>
<keyword evidence="4" id="KW-0799">Topoisomerase</keyword>
<dbReference type="RefSeq" id="WP_009196627.1">
    <property type="nucleotide sequence ID" value="NZ_AODQ01000101.1"/>
</dbReference>
<proteinExistence type="inferred from homology"/>
<dbReference type="Gene3D" id="1.10.132.120">
    <property type="match status" value="1"/>
</dbReference>
<dbReference type="STRING" id="1279009.ADICEAN_03244"/>
<dbReference type="SUPFAM" id="SSF55869">
    <property type="entry name" value="DNA topoisomerase I domain"/>
    <property type="match status" value="1"/>
</dbReference>
<dbReference type="GO" id="GO:0003677">
    <property type="term" value="F:DNA binding"/>
    <property type="evidence" value="ECO:0007669"/>
    <property type="project" value="UniProtKB-KW"/>
</dbReference>
<keyword evidence="5" id="KW-0238">DNA-binding</keyword>
<dbReference type="SUPFAM" id="SSF56349">
    <property type="entry name" value="DNA breaking-rejoining enzymes"/>
    <property type="match status" value="1"/>
</dbReference>
<dbReference type="EC" id="5.6.2.1" evidence="3"/>
<evidence type="ECO:0000256" key="5">
    <source>
        <dbReference type="ARBA" id="ARBA00023125"/>
    </source>
</evidence>
<evidence type="ECO:0000256" key="6">
    <source>
        <dbReference type="ARBA" id="ARBA00023235"/>
    </source>
</evidence>
<evidence type="ECO:0000259" key="7">
    <source>
        <dbReference type="Pfam" id="PF01028"/>
    </source>
</evidence>
<dbReference type="GO" id="GO:0003917">
    <property type="term" value="F:DNA topoisomerase type I (single strand cut, ATP-independent) activity"/>
    <property type="evidence" value="ECO:0007669"/>
    <property type="project" value="UniProtKB-EC"/>
</dbReference>
<comment type="caution">
    <text evidence="9">The sequence shown here is derived from an EMBL/GenBank/DDBJ whole genome shotgun (WGS) entry which is preliminary data.</text>
</comment>
<dbReference type="InterPro" id="IPR013500">
    <property type="entry name" value="TopoI_cat_euk"/>
</dbReference>
<organism evidence="9 10">
    <name type="scientific">Cesiribacter andamanensis AMV16</name>
    <dbReference type="NCBI Taxonomy" id="1279009"/>
    <lineage>
        <taxon>Bacteria</taxon>
        <taxon>Pseudomonadati</taxon>
        <taxon>Bacteroidota</taxon>
        <taxon>Cytophagia</taxon>
        <taxon>Cytophagales</taxon>
        <taxon>Cesiribacteraceae</taxon>
        <taxon>Cesiribacter</taxon>
    </lineage>
</organism>
<evidence type="ECO:0000313" key="9">
    <source>
        <dbReference type="EMBL" id="EMR01622.1"/>
    </source>
</evidence>
<dbReference type="InterPro" id="IPR011010">
    <property type="entry name" value="DNA_brk_join_enz"/>
</dbReference>
<evidence type="ECO:0000256" key="4">
    <source>
        <dbReference type="ARBA" id="ARBA00023029"/>
    </source>
</evidence>